<keyword evidence="3" id="KW-1185">Reference proteome</keyword>
<reference evidence="2 3" key="1">
    <citation type="submission" date="2018-03" db="EMBL/GenBank/DDBJ databases">
        <title>Genomic Encyclopedia of Archaeal and Bacterial Type Strains, Phase II (KMG-II): from individual species to whole genera.</title>
        <authorList>
            <person name="Goeker M."/>
        </authorList>
    </citation>
    <scope>NUCLEOTIDE SEQUENCE [LARGE SCALE GENOMIC DNA]</scope>
    <source>
        <strain evidence="2 3">DSM 100214</strain>
    </source>
</reference>
<feature type="chain" id="PRO_5016145454" evidence="1">
    <location>
        <begin position="25"/>
        <end position="145"/>
    </location>
</feature>
<evidence type="ECO:0000256" key="1">
    <source>
        <dbReference type="SAM" id="SignalP"/>
    </source>
</evidence>
<sequence length="145" mass="16375">MPQNTCSTKFFLSLGILFSLVLCARSQNLETSKIGLKQERKDQLKSSILSASENKTIISREDIFSTYKLVDNEKKEKYTVDYLNNSIKIGLENMVINPPGLSDNGFGVIIGGLNLSNPKAWFTAAKLKKRKRKMEQITTYVYSID</sequence>
<dbReference type="Proteomes" id="UP000247973">
    <property type="component" value="Unassembled WGS sequence"/>
</dbReference>
<protein>
    <submittedName>
        <fullName evidence="2">Uncharacterized protein</fullName>
    </submittedName>
</protein>
<feature type="signal peptide" evidence="1">
    <location>
        <begin position="1"/>
        <end position="24"/>
    </location>
</feature>
<proteinExistence type="predicted"/>
<dbReference type="AlphaFoldDB" id="A0A2V3PUX6"/>
<dbReference type="EMBL" id="QICL01000002">
    <property type="protein sequence ID" value="PXV68186.1"/>
    <property type="molecule type" value="Genomic_DNA"/>
</dbReference>
<accession>A0A2V3PUX6</accession>
<keyword evidence="1" id="KW-0732">Signal</keyword>
<dbReference type="OrthoDB" id="9830453at2"/>
<evidence type="ECO:0000313" key="3">
    <source>
        <dbReference type="Proteomes" id="UP000247973"/>
    </source>
</evidence>
<name>A0A2V3PUX6_9BACT</name>
<organism evidence="2 3">
    <name type="scientific">Dysgonomonas alginatilytica</name>
    <dbReference type="NCBI Taxonomy" id="1605892"/>
    <lineage>
        <taxon>Bacteria</taxon>
        <taxon>Pseudomonadati</taxon>
        <taxon>Bacteroidota</taxon>
        <taxon>Bacteroidia</taxon>
        <taxon>Bacteroidales</taxon>
        <taxon>Dysgonomonadaceae</taxon>
        <taxon>Dysgonomonas</taxon>
    </lineage>
</organism>
<evidence type="ECO:0000313" key="2">
    <source>
        <dbReference type="EMBL" id="PXV68186.1"/>
    </source>
</evidence>
<comment type="caution">
    <text evidence="2">The sequence shown here is derived from an EMBL/GenBank/DDBJ whole genome shotgun (WGS) entry which is preliminary data.</text>
</comment>
<dbReference type="RefSeq" id="WP_110309465.1">
    <property type="nucleotide sequence ID" value="NZ_QICL01000002.1"/>
</dbReference>
<gene>
    <name evidence="2" type="ORF">CLV62_102218</name>
</gene>